<keyword evidence="2" id="KW-0812">Transmembrane</keyword>
<keyword evidence="2" id="KW-1133">Transmembrane helix</keyword>
<dbReference type="PANTHER" id="PTHR31549">
    <property type="entry name" value="PROTEIN, PUTATIVE (DUF247)-RELATED-RELATED"/>
    <property type="match status" value="1"/>
</dbReference>
<organism evidence="3 4">
    <name type="scientific">Gossypium lobatum</name>
    <dbReference type="NCBI Taxonomy" id="34289"/>
    <lineage>
        <taxon>Eukaryota</taxon>
        <taxon>Viridiplantae</taxon>
        <taxon>Streptophyta</taxon>
        <taxon>Embryophyta</taxon>
        <taxon>Tracheophyta</taxon>
        <taxon>Spermatophyta</taxon>
        <taxon>Magnoliopsida</taxon>
        <taxon>eudicotyledons</taxon>
        <taxon>Gunneridae</taxon>
        <taxon>Pentapetalae</taxon>
        <taxon>rosids</taxon>
        <taxon>malvids</taxon>
        <taxon>Malvales</taxon>
        <taxon>Malvaceae</taxon>
        <taxon>Malvoideae</taxon>
        <taxon>Gossypium</taxon>
    </lineage>
</organism>
<feature type="transmembrane region" description="Helical" evidence="2">
    <location>
        <begin position="516"/>
        <end position="541"/>
    </location>
</feature>
<evidence type="ECO:0000313" key="3">
    <source>
        <dbReference type="EMBL" id="MBA0565257.1"/>
    </source>
</evidence>
<dbReference type="EMBL" id="JABEZX010000009">
    <property type="protein sequence ID" value="MBA0565257.1"/>
    <property type="molecule type" value="Genomic_DNA"/>
</dbReference>
<gene>
    <name evidence="3" type="ORF">Golob_010145</name>
</gene>
<reference evidence="3 4" key="1">
    <citation type="journal article" date="2019" name="Genome Biol. Evol.">
        <title>Insights into the evolution of the New World diploid cottons (Gossypium, subgenus Houzingenia) based on genome sequencing.</title>
        <authorList>
            <person name="Grover C.E."/>
            <person name="Arick M.A. 2nd"/>
            <person name="Thrash A."/>
            <person name="Conover J.L."/>
            <person name="Sanders W.S."/>
            <person name="Peterson D.G."/>
            <person name="Frelichowski J.E."/>
            <person name="Scheffler J.A."/>
            <person name="Scheffler B.E."/>
            <person name="Wendel J.F."/>
        </authorList>
    </citation>
    <scope>NUCLEOTIDE SEQUENCE [LARGE SCALE GENOMIC DNA]</scope>
    <source>
        <strain evidence="3">157</strain>
        <tissue evidence="3">Leaf</tissue>
    </source>
</reference>
<keyword evidence="4" id="KW-1185">Reference proteome</keyword>
<evidence type="ECO:0000256" key="2">
    <source>
        <dbReference type="SAM" id="Phobius"/>
    </source>
</evidence>
<feature type="compositionally biased region" description="Basic and acidic residues" evidence="1">
    <location>
        <begin position="268"/>
        <end position="277"/>
    </location>
</feature>
<dbReference type="PANTHER" id="PTHR31549:SF277">
    <property type="entry name" value="OS08G0167400 PROTEIN"/>
    <property type="match status" value="1"/>
</dbReference>
<evidence type="ECO:0000256" key="1">
    <source>
        <dbReference type="SAM" id="MobiDB-lite"/>
    </source>
</evidence>
<comment type="caution">
    <text evidence="3">The sequence shown here is derived from an EMBL/GenBank/DDBJ whole genome shotgun (WGS) entry which is preliminary data.</text>
</comment>
<dbReference type="AlphaFoldDB" id="A0A7J8MKK3"/>
<keyword evidence="2" id="KW-0472">Membrane</keyword>
<dbReference type="Proteomes" id="UP000593572">
    <property type="component" value="Unassembled WGS sequence"/>
</dbReference>
<proteinExistence type="predicted"/>
<sequence>MAASSSTIIPSFDEKRWVINIRRTLEVELEDDHEIPVSIFNVPKTLFSSDPDSYTPQLVAIGPYHYWRPELYEMERYKIDAAKRTQKNILLHNNLQFDDLVEQLKRLAPKIRACYHKLLDFNNETLGWMVAIDASFLLEFLQIYAMKEGKSLTRVSSRMSHLVDYAGRKSAHNAILRDIMMLENQIPLFVLRKILEVQSASLEQADDLLLSMVTGLCKELSPFKMMKVLPKIHLSEASHLLNCLYDRIVPKIQIRTTSEISELEDPNETNKGKRESSQDQDPGYVQKVLCAIWNLLSKLNKGPIHLIKKILSSKPIKLIFKLPWTVLSKLPGFSILKQPMELFFNGGDSEGAKSDEESSADKPPLVEEITIPSVSELSDSGVRFLPTTGNISSITFDPKTFKLYLPTISLDVNTEVILRNLVAYEASNASGPLVFTRYTEMMNGIIDTGDDVKLLREKGIILNHLKSDEEAADVWNGMSKSIRLTKVPFLDKTIEEVNKYHNGRWNIKAKNMMKSYVFGSWQILTFLAAILLLLLMTLQAFCSVYSCSRVFRIEAADAND</sequence>
<dbReference type="Pfam" id="PF03140">
    <property type="entry name" value="DUF247"/>
    <property type="match status" value="1"/>
</dbReference>
<feature type="region of interest" description="Disordered" evidence="1">
    <location>
        <begin position="259"/>
        <end position="280"/>
    </location>
</feature>
<dbReference type="InterPro" id="IPR004158">
    <property type="entry name" value="DUF247_pln"/>
</dbReference>
<name>A0A7J8MKK3_9ROSI</name>
<protein>
    <submittedName>
        <fullName evidence="3">Uncharacterized protein</fullName>
    </submittedName>
</protein>
<evidence type="ECO:0000313" key="4">
    <source>
        <dbReference type="Proteomes" id="UP000593572"/>
    </source>
</evidence>
<accession>A0A7J8MKK3</accession>